<dbReference type="AlphaFoldDB" id="A0A3P6DX55"/>
<evidence type="ECO:0000313" key="1">
    <source>
        <dbReference type="EMBL" id="VDD36277.1"/>
    </source>
</evidence>
<name>A0A3P6DX55_BRAOL</name>
<protein>
    <submittedName>
        <fullName evidence="1">Uncharacterized protein</fullName>
    </submittedName>
</protein>
<proteinExistence type="predicted"/>
<organism evidence="1">
    <name type="scientific">Brassica oleracea</name>
    <name type="common">Wild cabbage</name>
    <dbReference type="NCBI Taxonomy" id="3712"/>
    <lineage>
        <taxon>Eukaryota</taxon>
        <taxon>Viridiplantae</taxon>
        <taxon>Streptophyta</taxon>
        <taxon>Embryophyta</taxon>
        <taxon>Tracheophyta</taxon>
        <taxon>Spermatophyta</taxon>
        <taxon>Magnoliopsida</taxon>
        <taxon>eudicotyledons</taxon>
        <taxon>Gunneridae</taxon>
        <taxon>Pentapetalae</taxon>
        <taxon>rosids</taxon>
        <taxon>malvids</taxon>
        <taxon>Brassicales</taxon>
        <taxon>Brassicaceae</taxon>
        <taxon>Brassiceae</taxon>
        <taxon>Brassica</taxon>
    </lineage>
</organism>
<gene>
    <name evidence="1" type="ORF">BOLC7T41837H</name>
</gene>
<reference evidence="1" key="1">
    <citation type="submission" date="2018-11" db="EMBL/GenBank/DDBJ databases">
        <authorList>
            <consortium name="Genoscope - CEA"/>
            <person name="William W."/>
        </authorList>
    </citation>
    <scope>NUCLEOTIDE SEQUENCE</scope>
</reference>
<dbReference type="EMBL" id="LR031876">
    <property type="protein sequence ID" value="VDD36277.1"/>
    <property type="molecule type" value="Genomic_DNA"/>
</dbReference>
<sequence length="36" mass="4400">MLTFRMNSNLELHEFTQPLLKKKKSSSSLRHIYHHF</sequence>
<accession>A0A3P6DX55</accession>